<evidence type="ECO:0000256" key="12">
    <source>
        <dbReference type="ARBA" id="ARBA00025324"/>
    </source>
</evidence>
<comment type="subcellular location">
    <subcellularLocation>
        <location evidence="1">Cell membrane</location>
        <topology evidence="1">Single-pass membrane protein</topology>
    </subcellularLocation>
</comment>
<keyword evidence="15" id="KW-1185">Reference proteome</keyword>
<dbReference type="EMBL" id="BSOA01000028">
    <property type="protein sequence ID" value="GLQ89029.1"/>
    <property type="molecule type" value="Genomic_DNA"/>
</dbReference>
<feature type="transmembrane region" description="Helical" evidence="13">
    <location>
        <begin position="12"/>
        <end position="31"/>
    </location>
</feature>
<evidence type="ECO:0000313" key="14">
    <source>
        <dbReference type="EMBL" id="GLQ89029.1"/>
    </source>
</evidence>
<organism evidence="14 15">
    <name type="scientific">Dyella flagellata</name>
    <dbReference type="NCBI Taxonomy" id="1867833"/>
    <lineage>
        <taxon>Bacteria</taxon>
        <taxon>Pseudomonadati</taxon>
        <taxon>Pseudomonadota</taxon>
        <taxon>Gammaproteobacteria</taxon>
        <taxon>Lysobacterales</taxon>
        <taxon>Rhodanobacteraceae</taxon>
        <taxon>Dyella</taxon>
    </lineage>
</organism>
<evidence type="ECO:0000256" key="2">
    <source>
        <dbReference type="ARBA" id="ARBA00022475"/>
    </source>
</evidence>
<evidence type="ECO:0000256" key="10">
    <source>
        <dbReference type="ARBA" id="ARBA00023603"/>
    </source>
</evidence>
<evidence type="ECO:0000256" key="3">
    <source>
        <dbReference type="ARBA" id="ARBA00022679"/>
    </source>
</evidence>
<evidence type="ECO:0000256" key="8">
    <source>
        <dbReference type="ARBA" id="ARBA00023315"/>
    </source>
</evidence>
<keyword evidence="6 13" id="KW-1133">Transmembrane helix</keyword>
<evidence type="ECO:0000256" key="5">
    <source>
        <dbReference type="ARBA" id="ARBA00022729"/>
    </source>
</evidence>
<gene>
    <name evidence="14" type="ORF">GCM10007898_26010</name>
</gene>
<sequence>MHMKSWRNVGKLTLEAAVFGIGFVMLARVLGFQSPWLWLQAMFFFLGLAKTAQPLFMLRMPSAIRAVSPQAAASRRHDWLGVRRFGEFLRNSPNRHLNRSVYLTKGRRNFADLSRQLESSEAIHFWAAVLFTPYIAYIGFKGYIAETVLFLVIQVVFNIYPVLHLRLVRARLSHLLGEDKRRVMVPSLPN</sequence>
<feature type="transmembrane region" description="Helical" evidence="13">
    <location>
        <begin position="37"/>
        <end position="58"/>
    </location>
</feature>
<comment type="pathway">
    <text evidence="9">Carotenoid biosynthesis; staphyloxanthin biosynthesis; staphyloxanthin from farnesyl diphosphate: step 5/5.</text>
</comment>
<comment type="similarity">
    <text evidence="10">Belongs to the acyltransferase CrtO family.</text>
</comment>
<evidence type="ECO:0000256" key="6">
    <source>
        <dbReference type="ARBA" id="ARBA00022989"/>
    </source>
</evidence>
<keyword evidence="3" id="KW-0808">Transferase</keyword>
<feature type="transmembrane region" description="Helical" evidence="13">
    <location>
        <begin position="122"/>
        <end position="138"/>
    </location>
</feature>
<comment type="function">
    <text evidence="12">Catalyzes the acylation of glycosyl-4,4'-diaponeurosporenoate, i.e. the esterification of glucose at the C6'' position with the carboxyl group of the C(15) fatty acid 12-methyltetradecanoic acid, to yield staphyloxanthin. This is the last step in the biosynthesis of this orange pigment, present in most staphylococci strains.</text>
</comment>
<keyword evidence="5" id="KW-0732">Signal</keyword>
<evidence type="ECO:0000256" key="9">
    <source>
        <dbReference type="ARBA" id="ARBA00023588"/>
    </source>
</evidence>
<dbReference type="Proteomes" id="UP001156627">
    <property type="component" value="Unassembled WGS sequence"/>
</dbReference>
<proteinExistence type="inferred from homology"/>
<keyword evidence="8" id="KW-0012">Acyltransferase</keyword>
<feature type="transmembrane region" description="Helical" evidence="13">
    <location>
        <begin position="144"/>
        <end position="163"/>
    </location>
</feature>
<comment type="caution">
    <text evidence="14">The sequence shown here is derived from an EMBL/GenBank/DDBJ whole genome shotgun (WGS) entry which is preliminary data.</text>
</comment>
<dbReference type="Pfam" id="PF18927">
    <property type="entry name" value="CrtO"/>
    <property type="match status" value="1"/>
</dbReference>
<dbReference type="InterPro" id="IPR044021">
    <property type="entry name" value="CrtO"/>
</dbReference>
<reference evidence="15" key="1">
    <citation type="journal article" date="2019" name="Int. J. Syst. Evol. Microbiol.">
        <title>The Global Catalogue of Microorganisms (GCM) 10K type strain sequencing project: providing services to taxonomists for standard genome sequencing and annotation.</title>
        <authorList>
            <consortium name="The Broad Institute Genomics Platform"/>
            <consortium name="The Broad Institute Genome Sequencing Center for Infectious Disease"/>
            <person name="Wu L."/>
            <person name="Ma J."/>
        </authorList>
    </citation>
    <scope>NUCLEOTIDE SEQUENCE [LARGE SCALE GENOMIC DNA]</scope>
    <source>
        <strain evidence="15">NBRC 111981</strain>
    </source>
</reference>
<keyword evidence="2" id="KW-1003">Cell membrane</keyword>
<evidence type="ECO:0000256" key="13">
    <source>
        <dbReference type="SAM" id="Phobius"/>
    </source>
</evidence>
<accession>A0ABQ5XF16</accession>
<name>A0ABQ5XF16_9GAMM</name>
<evidence type="ECO:0000313" key="15">
    <source>
        <dbReference type="Proteomes" id="UP001156627"/>
    </source>
</evidence>
<keyword evidence="7 13" id="KW-0472">Membrane</keyword>
<evidence type="ECO:0000256" key="11">
    <source>
        <dbReference type="ARBA" id="ARBA00023667"/>
    </source>
</evidence>
<evidence type="ECO:0000256" key="4">
    <source>
        <dbReference type="ARBA" id="ARBA00022692"/>
    </source>
</evidence>
<evidence type="ECO:0000256" key="7">
    <source>
        <dbReference type="ARBA" id="ARBA00023136"/>
    </source>
</evidence>
<keyword evidence="4 13" id="KW-0812">Transmembrane</keyword>
<evidence type="ECO:0000256" key="1">
    <source>
        <dbReference type="ARBA" id="ARBA00004162"/>
    </source>
</evidence>
<protein>
    <recommendedName>
        <fullName evidence="11">Glycosyl-4,4'-diaponeurosporenoate acyltransferase</fullName>
    </recommendedName>
</protein>